<protein>
    <submittedName>
        <fullName evidence="1">Uncharacterized protein</fullName>
    </submittedName>
</protein>
<keyword evidence="2" id="KW-1185">Reference proteome</keyword>
<sequence length="57" mass="6514">MRAKSSLFCYAFIGLCLRSHISGSLKFLACKPTMNAYVTLFYIFCLTKNFYTTLKSV</sequence>
<evidence type="ECO:0000313" key="2">
    <source>
        <dbReference type="Proteomes" id="UP000018143"/>
    </source>
</evidence>
<dbReference type="AlphaFoldDB" id="T1DWA1"/>
<reference evidence="1 2" key="1">
    <citation type="journal article" date="2013" name="Genome Announc.">
        <title>Draft Genome Sequence of Helicobacter fennelliae Strain MRY12-0050, Isolated from a Bacteremia Patient.</title>
        <authorList>
            <person name="Rimbara E."/>
            <person name="Matsui M."/>
            <person name="Mori S."/>
            <person name="Suzuki S."/>
            <person name="Suzuki M."/>
            <person name="Kim H."/>
            <person name="Sekizuka T."/>
            <person name="Kuroda M."/>
            <person name="Shibayama K."/>
        </authorList>
    </citation>
    <scope>NUCLEOTIDE SEQUENCE [LARGE SCALE GENOMIC DNA]</scope>
    <source>
        <strain evidence="1 2">MRY12-0050</strain>
    </source>
</reference>
<gene>
    <name evidence="1" type="ORF">HFN_0554</name>
</gene>
<name>T1DWA1_9HELI</name>
<evidence type="ECO:0000313" key="1">
    <source>
        <dbReference type="EMBL" id="GAD19423.1"/>
    </source>
</evidence>
<dbReference type="EMBL" id="BASD01000019">
    <property type="protein sequence ID" value="GAD19423.1"/>
    <property type="molecule type" value="Genomic_DNA"/>
</dbReference>
<comment type="caution">
    <text evidence="1">The sequence shown here is derived from an EMBL/GenBank/DDBJ whole genome shotgun (WGS) entry which is preliminary data.</text>
</comment>
<dbReference type="Proteomes" id="UP000018143">
    <property type="component" value="Unassembled WGS sequence"/>
</dbReference>
<proteinExistence type="predicted"/>
<accession>T1DWA1</accession>
<organism evidence="1 2">
    <name type="scientific">Helicobacter fennelliae MRY12-0050</name>
    <dbReference type="NCBI Taxonomy" id="1325130"/>
    <lineage>
        <taxon>Bacteria</taxon>
        <taxon>Pseudomonadati</taxon>
        <taxon>Campylobacterota</taxon>
        <taxon>Epsilonproteobacteria</taxon>
        <taxon>Campylobacterales</taxon>
        <taxon>Helicobacteraceae</taxon>
        <taxon>Helicobacter</taxon>
    </lineage>
</organism>